<dbReference type="AlphaFoldDB" id="X1I2M7"/>
<feature type="non-terminal residue" evidence="1">
    <location>
        <position position="1"/>
    </location>
</feature>
<dbReference type="InterPro" id="IPR036849">
    <property type="entry name" value="Enolase-like_C_sf"/>
</dbReference>
<name>X1I2M7_9ZZZZ</name>
<sequence>EFHALGVPWWDDLLAGEGPLIRRGHIELPAAAGLGVELNEDVARAHLSEGSTFFE</sequence>
<proteinExistence type="predicted"/>
<accession>X1I2M7</accession>
<dbReference type="EMBL" id="BARU01027705">
    <property type="protein sequence ID" value="GAH75947.1"/>
    <property type="molecule type" value="Genomic_DNA"/>
</dbReference>
<protein>
    <recommendedName>
        <fullName evidence="2">Enolase C-terminal domain-containing protein</fullName>
    </recommendedName>
</protein>
<organism evidence="1">
    <name type="scientific">marine sediment metagenome</name>
    <dbReference type="NCBI Taxonomy" id="412755"/>
    <lineage>
        <taxon>unclassified sequences</taxon>
        <taxon>metagenomes</taxon>
        <taxon>ecological metagenomes</taxon>
    </lineage>
</organism>
<evidence type="ECO:0008006" key="2">
    <source>
        <dbReference type="Google" id="ProtNLM"/>
    </source>
</evidence>
<comment type="caution">
    <text evidence="1">The sequence shown here is derived from an EMBL/GenBank/DDBJ whole genome shotgun (WGS) entry which is preliminary data.</text>
</comment>
<dbReference type="SUPFAM" id="SSF51604">
    <property type="entry name" value="Enolase C-terminal domain-like"/>
    <property type="match status" value="1"/>
</dbReference>
<evidence type="ECO:0000313" key="1">
    <source>
        <dbReference type="EMBL" id="GAH75947.1"/>
    </source>
</evidence>
<gene>
    <name evidence="1" type="ORF">S03H2_44318</name>
</gene>
<reference evidence="1" key="1">
    <citation type="journal article" date="2014" name="Front. Microbiol.">
        <title>High frequency of phylogenetically diverse reductive dehalogenase-homologous genes in deep subseafloor sedimentary metagenomes.</title>
        <authorList>
            <person name="Kawai M."/>
            <person name="Futagami T."/>
            <person name="Toyoda A."/>
            <person name="Takaki Y."/>
            <person name="Nishi S."/>
            <person name="Hori S."/>
            <person name="Arai W."/>
            <person name="Tsubouchi T."/>
            <person name="Morono Y."/>
            <person name="Uchiyama I."/>
            <person name="Ito T."/>
            <person name="Fujiyama A."/>
            <person name="Inagaki F."/>
            <person name="Takami H."/>
        </authorList>
    </citation>
    <scope>NUCLEOTIDE SEQUENCE</scope>
    <source>
        <strain evidence="1">Expedition CK06-06</strain>
    </source>
</reference>
<dbReference type="Gene3D" id="3.20.20.120">
    <property type="entry name" value="Enolase-like C-terminal domain"/>
    <property type="match status" value="1"/>
</dbReference>